<keyword evidence="2" id="KW-1185">Reference proteome</keyword>
<reference evidence="1" key="1">
    <citation type="submission" date="2022-07" db="EMBL/GenBank/DDBJ databases">
        <title>Genome Sequence of Phlebia brevispora.</title>
        <authorList>
            <person name="Buettner E."/>
        </authorList>
    </citation>
    <scope>NUCLEOTIDE SEQUENCE</scope>
    <source>
        <strain evidence="1">MPL23</strain>
    </source>
</reference>
<gene>
    <name evidence="1" type="ORF">NM688_g8702</name>
</gene>
<organism evidence="1 2">
    <name type="scientific">Phlebia brevispora</name>
    <dbReference type="NCBI Taxonomy" id="194682"/>
    <lineage>
        <taxon>Eukaryota</taxon>
        <taxon>Fungi</taxon>
        <taxon>Dikarya</taxon>
        <taxon>Basidiomycota</taxon>
        <taxon>Agaricomycotina</taxon>
        <taxon>Agaricomycetes</taxon>
        <taxon>Polyporales</taxon>
        <taxon>Meruliaceae</taxon>
        <taxon>Phlebia</taxon>
    </lineage>
</organism>
<comment type="caution">
    <text evidence="1">The sequence shown here is derived from an EMBL/GenBank/DDBJ whole genome shotgun (WGS) entry which is preliminary data.</text>
</comment>
<dbReference type="Proteomes" id="UP001148662">
    <property type="component" value="Unassembled WGS sequence"/>
</dbReference>
<dbReference type="EMBL" id="JANHOG010002421">
    <property type="protein sequence ID" value="KAJ3523593.1"/>
    <property type="molecule type" value="Genomic_DNA"/>
</dbReference>
<name>A0ACC1RT75_9APHY</name>
<evidence type="ECO:0000313" key="1">
    <source>
        <dbReference type="EMBL" id="KAJ3523593.1"/>
    </source>
</evidence>
<accession>A0ACC1RT75</accession>
<evidence type="ECO:0000313" key="2">
    <source>
        <dbReference type="Proteomes" id="UP001148662"/>
    </source>
</evidence>
<protein>
    <submittedName>
        <fullName evidence="1">Uncharacterized protein</fullName>
    </submittedName>
</protein>
<sequence>MLSNLLSSRKHNRSRSYYQQEPADPQKMEQSYSRSVTIVYWHKAGSEPIRIRKEVQTFPWFQLSQCSDIVNEVGLSQNTYVDSYNPNASTWEQETITAVRCVDSEQRLLYRSRKSLLEGMTDRDCLGLEHEIKLQIPSVQTTARKRSITDTSSSEGSTHPNKQYKMTHVFSSEPGQAHVFPQSLSAPVQSPTLDHSGAAGVMPGSPYLTHDHQPGTSAEANGDAFTPHPPVKRWPNDYAVCEIAAGLSKMDELVNQTPSLTQKAAFERVFGCRYVKSTVCRHRGVWRKADKALRESYERMGTDERALWGEFVKRTDFRRDKNAKMPMHDQVHEHDGEDQQQHHQQHHQLDYPMGAAMGMGLGLVDPGVALGVNGGMDDGMNDNQSSLGGLGPQA</sequence>
<proteinExistence type="predicted"/>